<gene>
    <name evidence="4" type="ORF">GCM10022380_04920</name>
</gene>
<proteinExistence type="predicted"/>
<feature type="compositionally biased region" description="Low complexity" evidence="1">
    <location>
        <begin position="108"/>
        <end position="117"/>
    </location>
</feature>
<evidence type="ECO:0000259" key="2">
    <source>
        <dbReference type="Pfam" id="PF14040"/>
    </source>
</evidence>
<evidence type="ECO:0000313" key="5">
    <source>
        <dbReference type="Proteomes" id="UP001501624"/>
    </source>
</evidence>
<reference evidence="5" key="1">
    <citation type="journal article" date="2019" name="Int. J. Syst. Evol. Microbiol.">
        <title>The Global Catalogue of Microorganisms (GCM) 10K type strain sequencing project: providing services to taxonomists for standard genome sequencing and annotation.</title>
        <authorList>
            <consortium name="The Broad Institute Genomics Platform"/>
            <consortium name="The Broad Institute Genome Sequencing Center for Infectious Disease"/>
            <person name="Wu L."/>
            <person name="Ma J."/>
        </authorList>
    </citation>
    <scope>NUCLEOTIDE SEQUENCE [LARGE SCALE GENOMIC DNA]</scope>
    <source>
        <strain evidence="5">JCM 17017</strain>
    </source>
</reference>
<accession>A0ABP7HII2</accession>
<sequence>MAELGQSSDPKSLVPGDPLEIRKSAVHLLRYGHALNEVADGLKGLDSSHWKGAAADAFREKFEAEPTRWQNCGDAFLDAEAAIQAYCQQLSRAQDQAAEAINLWNQGQQATQAAQQQETPPTDDPGEALRRQAQDLLNRARQGVDETAWRVVGILDRAQALAPQKSPFGPMSVTVPEQYRTEFDGFNYVIIDSKRNPETAQHVYEATHGMSWRGDQVVGGDPQPVELTIDRPGADDRRAQSMKQVPETQQGLDRDEYPPAMFEEGGAGSSVKYLHNSDNRRAGRSVQQQTAGLADGEEVIMVVN</sequence>
<dbReference type="InterPro" id="IPR049082">
    <property type="entry name" value="T7SS_signal"/>
</dbReference>
<evidence type="ECO:0000259" key="3">
    <source>
        <dbReference type="Pfam" id="PF21725"/>
    </source>
</evidence>
<feature type="compositionally biased region" description="Polar residues" evidence="1">
    <location>
        <begin position="241"/>
        <end position="251"/>
    </location>
</feature>
<dbReference type="Pfam" id="PF21725">
    <property type="entry name" value="T7SS_signal"/>
    <property type="match status" value="1"/>
</dbReference>
<feature type="region of interest" description="Disordered" evidence="1">
    <location>
        <begin position="108"/>
        <end position="127"/>
    </location>
</feature>
<feature type="domain" description="Putative T7SS secretion signal" evidence="3">
    <location>
        <begin position="3"/>
        <end position="165"/>
    </location>
</feature>
<evidence type="ECO:0000313" key="4">
    <source>
        <dbReference type="EMBL" id="GAA3791383.1"/>
    </source>
</evidence>
<protein>
    <recommendedName>
        <fullName evidence="6">WXG100 family type VII secretion target</fullName>
    </recommendedName>
</protein>
<dbReference type="RefSeq" id="WP_308191154.1">
    <property type="nucleotide sequence ID" value="NZ_BAABCM010000001.1"/>
</dbReference>
<dbReference type="EMBL" id="BAABCM010000001">
    <property type="protein sequence ID" value="GAA3791383.1"/>
    <property type="molecule type" value="Genomic_DNA"/>
</dbReference>
<comment type="caution">
    <text evidence="4">The sequence shown here is derived from an EMBL/GenBank/DDBJ whole genome shotgun (WGS) entry which is preliminary data.</text>
</comment>
<dbReference type="Pfam" id="PF14040">
    <property type="entry name" value="DNase_NucA_NucB"/>
    <property type="match status" value="1"/>
</dbReference>
<feature type="domain" description="Deoxyribonuclease NucA/NucB" evidence="2">
    <location>
        <begin position="240"/>
        <end position="299"/>
    </location>
</feature>
<name>A0ABP7HII2_9PSEU</name>
<dbReference type="InterPro" id="IPR029476">
    <property type="entry name" value="DNase_NucA_NucB"/>
</dbReference>
<evidence type="ECO:0000256" key="1">
    <source>
        <dbReference type="SAM" id="MobiDB-lite"/>
    </source>
</evidence>
<keyword evidence="5" id="KW-1185">Reference proteome</keyword>
<dbReference type="Proteomes" id="UP001501624">
    <property type="component" value="Unassembled WGS sequence"/>
</dbReference>
<evidence type="ECO:0008006" key="6">
    <source>
        <dbReference type="Google" id="ProtNLM"/>
    </source>
</evidence>
<organism evidence="4 5">
    <name type="scientific">Amycolatopsis tucumanensis</name>
    <dbReference type="NCBI Taxonomy" id="401106"/>
    <lineage>
        <taxon>Bacteria</taxon>
        <taxon>Bacillati</taxon>
        <taxon>Actinomycetota</taxon>
        <taxon>Actinomycetes</taxon>
        <taxon>Pseudonocardiales</taxon>
        <taxon>Pseudonocardiaceae</taxon>
        <taxon>Amycolatopsis</taxon>
    </lineage>
</organism>
<feature type="region of interest" description="Disordered" evidence="1">
    <location>
        <begin position="231"/>
        <end position="274"/>
    </location>
</feature>